<dbReference type="SUPFAM" id="SSF48371">
    <property type="entry name" value="ARM repeat"/>
    <property type="match status" value="1"/>
</dbReference>
<dbReference type="InterPro" id="IPR014824">
    <property type="entry name" value="Nfu/NifU_N"/>
</dbReference>
<dbReference type="AlphaFoldDB" id="A0A0V8J8W1"/>
<evidence type="ECO:0000313" key="2">
    <source>
        <dbReference type="EMBL" id="KSU83453.1"/>
    </source>
</evidence>
<dbReference type="InterPro" id="IPR004155">
    <property type="entry name" value="PBS_lyase_HEAT"/>
</dbReference>
<dbReference type="GO" id="GO:0016491">
    <property type="term" value="F:oxidoreductase activity"/>
    <property type="evidence" value="ECO:0007669"/>
    <property type="project" value="TreeGrafter"/>
</dbReference>
<dbReference type="InterPro" id="IPR016024">
    <property type="entry name" value="ARM-type_fold"/>
</dbReference>
<accession>A0A0V8J8W1</accession>
<dbReference type="Pfam" id="PF08712">
    <property type="entry name" value="Nfu_N"/>
    <property type="match status" value="1"/>
</dbReference>
<organism evidence="2 3">
    <name type="scientific">Fictibacillus enclensis</name>
    <dbReference type="NCBI Taxonomy" id="1017270"/>
    <lineage>
        <taxon>Bacteria</taxon>
        <taxon>Bacillati</taxon>
        <taxon>Bacillota</taxon>
        <taxon>Bacilli</taxon>
        <taxon>Bacillales</taxon>
        <taxon>Fictibacillaceae</taxon>
        <taxon>Fictibacillus</taxon>
    </lineage>
</organism>
<gene>
    <name evidence="2" type="ORF">AS030_12890</name>
</gene>
<dbReference type="InterPro" id="IPR036498">
    <property type="entry name" value="Nfu/NifU_N_sf"/>
</dbReference>
<dbReference type="SMART" id="SM00567">
    <property type="entry name" value="EZ_HEAT"/>
    <property type="match status" value="4"/>
</dbReference>
<dbReference type="Gene3D" id="1.25.10.10">
    <property type="entry name" value="Leucine-rich Repeat Variant"/>
    <property type="match status" value="1"/>
</dbReference>
<dbReference type="InterPro" id="IPR011989">
    <property type="entry name" value="ARM-like"/>
</dbReference>
<name>A0A0V8J8W1_9BACL</name>
<reference evidence="2 3" key="1">
    <citation type="journal article" date="2014" name="Antonie Van Leeuwenhoek">
        <title>Fictibacillus enclensis sp. nov., isolated from marine sediment.</title>
        <authorList>
            <person name="Dastager S.G."/>
            <person name="Mawlankar R."/>
            <person name="Srinivasan K."/>
            <person name="Tang S.K."/>
            <person name="Lee J.C."/>
            <person name="Ramana V.V."/>
            <person name="Shouche Y.S."/>
        </authorList>
    </citation>
    <scope>NUCLEOTIDE SEQUENCE [LARGE SCALE GENOMIC DNA]</scope>
    <source>
        <strain evidence="2 3">NIO-1003</strain>
    </source>
</reference>
<evidence type="ECO:0000259" key="1">
    <source>
        <dbReference type="SMART" id="SM00932"/>
    </source>
</evidence>
<dbReference type="Pfam" id="PF13769">
    <property type="entry name" value="Virulence_fact"/>
    <property type="match status" value="1"/>
</dbReference>
<dbReference type="Gene3D" id="3.30.1370.70">
    <property type="entry name" value="Scaffold protein Nfu/NifU, N-terminal domain"/>
    <property type="match status" value="1"/>
</dbReference>
<keyword evidence="3" id="KW-1185">Reference proteome</keyword>
<protein>
    <submittedName>
        <fullName evidence="2">Virulence factor</fullName>
    </submittedName>
</protein>
<sequence>MKIKGIEPTPSPNSMKINMDESLPGNKRYNYTKDNLEGAPDYIKEIFQVEGVKSVYHVADFIALDRHPRADWEDVLAGVREVFGDSEPTLEQDSTEENKDDEYLEITVLIQMFRGLPMQVKLKTDKEERRAGLPDRFMKAALEAQKASDNLVMERKWEEQGVRYGTFEQIGQEVVDEISAAYDEERVHKLVEQAFVSEEGKKAPEETVTSTEVAEKMRDEDWQTRYAALERMNPTVDDIMVLKQALKDPKPSIRRLAVVYLGMIEDEAVLPLLYAGLKDKNVAVRRTAGDCLSDLGNPKAIPAMCEALEDKNKLVRWRAARFLFEAGDETAVPSLKAAEDDPEFEVRLQAKIALERIQSGEEAAGSVWQQMMRSRENQ</sequence>
<evidence type="ECO:0000313" key="3">
    <source>
        <dbReference type="Proteomes" id="UP000054099"/>
    </source>
</evidence>
<proteinExistence type="predicted"/>
<dbReference type="OrthoDB" id="420201at2"/>
<dbReference type="SUPFAM" id="SSF110836">
    <property type="entry name" value="Hypothetical protein SAV1430"/>
    <property type="match status" value="1"/>
</dbReference>
<dbReference type="Pfam" id="PF13646">
    <property type="entry name" value="HEAT_2"/>
    <property type="match status" value="1"/>
</dbReference>
<feature type="domain" description="Scaffold protein Nfu/NifU N-terminal" evidence="1">
    <location>
        <begin position="4"/>
        <end position="87"/>
    </location>
</feature>
<dbReference type="SMART" id="SM00932">
    <property type="entry name" value="Nfu_N"/>
    <property type="match status" value="1"/>
</dbReference>
<comment type="caution">
    <text evidence="2">The sequence shown here is derived from an EMBL/GenBank/DDBJ whole genome shotgun (WGS) entry which is preliminary data.</text>
</comment>
<dbReference type="PANTHER" id="PTHR12697">
    <property type="entry name" value="PBS LYASE HEAT-LIKE PROTEIN"/>
    <property type="match status" value="1"/>
</dbReference>
<dbReference type="PANTHER" id="PTHR12697:SF37">
    <property type="entry name" value="CONSERVED VIRULENCE FACTOR C"/>
    <property type="match status" value="1"/>
</dbReference>
<dbReference type="InterPro" id="IPR025989">
    <property type="entry name" value="Virulence_F_dom"/>
</dbReference>
<dbReference type="EMBL" id="LNQN01000002">
    <property type="protein sequence ID" value="KSU83453.1"/>
    <property type="molecule type" value="Genomic_DNA"/>
</dbReference>
<dbReference type="RefSeq" id="WP_061972292.1">
    <property type="nucleotide sequence ID" value="NZ_FMAV01000002.1"/>
</dbReference>
<dbReference type="Proteomes" id="UP000054099">
    <property type="component" value="Unassembled WGS sequence"/>
</dbReference>